<keyword evidence="3" id="KW-1185">Reference proteome</keyword>
<evidence type="ECO:0000259" key="1">
    <source>
        <dbReference type="Pfam" id="PF00085"/>
    </source>
</evidence>
<dbReference type="OrthoDB" id="19690at2759"/>
<dbReference type="Proteomes" id="UP000799536">
    <property type="component" value="Unassembled WGS sequence"/>
</dbReference>
<accession>A0A9P4JY49</accession>
<feature type="domain" description="Thioredoxin" evidence="1">
    <location>
        <begin position="58"/>
        <end position="139"/>
    </location>
</feature>
<proteinExistence type="predicted"/>
<protein>
    <recommendedName>
        <fullName evidence="1">Thioredoxin domain-containing protein</fullName>
    </recommendedName>
</protein>
<name>A0A9P4JY49_9PLEO</name>
<dbReference type="InterPro" id="IPR036249">
    <property type="entry name" value="Thioredoxin-like_sf"/>
</dbReference>
<dbReference type="AlphaFoldDB" id="A0A9P4JY49"/>
<dbReference type="InterPro" id="IPR013766">
    <property type="entry name" value="Thioredoxin_domain"/>
</dbReference>
<dbReference type="SUPFAM" id="SSF52833">
    <property type="entry name" value="Thioredoxin-like"/>
    <property type="match status" value="1"/>
</dbReference>
<dbReference type="EMBL" id="ML993871">
    <property type="protein sequence ID" value="KAF2204643.1"/>
    <property type="molecule type" value="Genomic_DNA"/>
</dbReference>
<evidence type="ECO:0000313" key="2">
    <source>
        <dbReference type="EMBL" id="KAF2204643.1"/>
    </source>
</evidence>
<dbReference type="Pfam" id="PF00085">
    <property type="entry name" value="Thioredoxin"/>
    <property type="match status" value="1"/>
</dbReference>
<dbReference type="Gene3D" id="3.40.30.10">
    <property type="entry name" value="Glutaredoxin"/>
    <property type="match status" value="1"/>
</dbReference>
<evidence type="ECO:0000313" key="3">
    <source>
        <dbReference type="Proteomes" id="UP000799536"/>
    </source>
</evidence>
<reference evidence="2" key="1">
    <citation type="journal article" date="2020" name="Stud. Mycol.">
        <title>101 Dothideomycetes genomes: a test case for predicting lifestyles and emergence of pathogens.</title>
        <authorList>
            <person name="Haridas S."/>
            <person name="Albert R."/>
            <person name="Binder M."/>
            <person name="Bloem J."/>
            <person name="Labutti K."/>
            <person name="Salamov A."/>
            <person name="Andreopoulos B."/>
            <person name="Baker S."/>
            <person name="Barry K."/>
            <person name="Bills G."/>
            <person name="Bluhm B."/>
            <person name="Cannon C."/>
            <person name="Castanera R."/>
            <person name="Culley D."/>
            <person name="Daum C."/>
            <person name="Ezra D."/>
            <person name="Gonzalez J."/>
            <person name="Henrissat B."/>
            <person name="Kuo A."/>
            <person name="Liang C."/>
            <person name="Lipzen A."/>
            <person name="Lutzoni F."/>
            <person name="Magnuson J."/>
            <person name="Mondo S."/>
            <person name="Nolan M."/>
            <person name="Ohm R."/>
            <person name="Pangilinan J."/>
            <person name="Park H.-J."/>
            <person name="Ramirez L."/>
            <person name="Alfaro M."/>
            <person name="Sun H."/>
            <person name="Tritt A."/>
            <person name="Yoshinaga Y."/>
            <person name="Zwiers L.-H."/>
            <person name="Turgeon B."/>
            <person name="Goodwin S."/>
            <person name="Spatafora J."/>
            <person name="Crous P."/>
            <person name="Grigoriev I."/>
        </authorList>
    </citation>
    <scope>NUCLEOTIDE SEQUENCE</scope>
    <source>
        <strain evidence="2">ATCC 74209</strain>
    </source>
</reference>
<sequence length="180" mass="20305">MILRTGAFSRTTVVRFSHAQTQAQRGFFSNSSSQAAKNRIYDNVRNPNEFETLNLLSSSSRRPLITLWTASWCTTCQTVKPIIRSLIEEEGVGESEGGLGFTEIELDSVLIGDLPVRYMITSMPTLLSFDRQQAQIETRLTKPDQMKDKEFLRHWLVNEAKRHGAGGAEHKGILGWFSGR</sequence>
<organism evidence="2 3">
    <name type="scientific">Delitschia confertaspora ATCC 74209</name>
    <dbReference type="NCBI Taxonomy" id="1513339"/>
    <lineage>
        <taxon>Eukaryota</taxon>
        <taxon>Fungi</taxon>
        <taxon>Dikarya</taxon>
        <taxon>Ascomycota</taxon>
        <taxon>Pezizomycotina</taxon>
        <taxon>Dothideomycetes</taxon>
        <taxon>Pleosporomycetidae</taxon>
        <taxon>Pleosporales</taxon>
        <taxon>Delitschiaceae</taxon>
        <taxon>Delitschia</taxon>
    </lineage>
</organism>
<gene>
    <name evidence="2" type="ORF">GQ43DRAFT_437716</name>
</gene>
<comment type="caution">
    <text evidence="2">The sequence shown here is derived from an EMBL/GenBank/DDBJ whole genome shotgun (WGS) entry which is preliminary data.</text>
</comment>